<evidence type="ECO:0000313" key="1">
    <source>
        <dbReference type="EMBL" id="GAF69666.1"/>
    </source>
</evidence>
<comment type="caution">
    <text evidence="1">The sequence shown here is derived from an EMBL/GenBank/DDBJ whole genome shotgun (WGS) entry which is preliminary data.</text>
</comment>
<reference evidence="1" key="1">
    <citation type="journal article" date="2014" name="Front. Microbiol.">
        <title>High frequency of phylogenetically diverse reductive dehalogenase-homologous genes in deep subseafloor sedimentary metagenomes.</title>
        <authorList>
            <person name="Kawai M."/>
            <person name="Futagami T."/>
            <person name="Toyoda A."/>
            <person name="Takaki Y."/>
            <person name="Nishi S."/>
            <person name="Hori S."/>
            <person name="Arai W."/>
            <person name="Tsubouchi T."/>
            <person name="Morono Y."/>
            <person name="Uchiyama I."/>
            <person name="Ito T."/>
            <person name="Fujiyama A."/>
            <person name="Inagaki F."/>
            <person name="Takami H."/>
        </authorList>
    </citation>
    <scope>NUCLEOTIDE SEQUENCE</scope>
    <source>
        <strain evidence="1">Expedition CK06-06</strain>
    </source>
</reference>
<gene>
    <name evidence="1" type="ORF">S01H1_10176</name>
</gene>
<accession>X0S350</accession>
<organism evidence="1">
    <name type="scientific">marine sediment metagenome</name>
    <dbReference type="NCBI Taxonomy" id="412755"/>
    <lineage>
        <taxon>unclassified sequences</taxon>
        <taxon>metagenomes</taxon>
        <taxon>ecological metagenomes</taxon>
    </lineage>
</organism>
<sequence>MQIIQNYEDFVEMARGVHRPELAKQKGQVYQIWEDGEITVQESGDLLWQNPIQQVIEGLPGLLLELPVNFHAHEYAFVSATDAVLLGRAVVKVCKIYNGTKRVHVEQARIEYYEAMVETKAHSWGIDRYISRGVA</sequence>
<protein>
    <submittedName>
        <fullName evidence="1">Uncharacterized protein</fullName>
    </submittedName>
</protein>
<dbReference type="EMBL" id="BARS01005198">
    <property type="protein sequence ID" value="GAF69666.1"/>
    <property type="molecule type" value="Genomic_DNA"/>
</dbReference>
<dbReference type="AlphaFoldDB" id="X0S350"/>
<name>X0S350_9ZZZZ</name>
<proteinExistence type="predicted"/>